<name>A0A2Z4JTU9_9BURK</name>
<dbReference type="SUPFAM" id="SSF47413">
    <property type="entry name" value="lambda repressor-like DNA-binding domains"/>
    <property type="match status" value="1"/>
</dbReference>
<feature type="region of interest" description="Disordered" evidence="1">
    <location>
        <begin position="75"/>
        <end position="119"/>
    </location>
</feature>
<dbReference type="CDD" id="cd00093">
    <property type="entry name" value="HTH_XRE"/>
    <property type="match status" value="1"/>
</dbReference>
<evidence type="ECO:0000313" key="4">
    <source>
        <dbReference type="Proteomes" id="UP000248592"/>
    </source>
</evidence>
<protein>
    <submittedName>
        <fullName evidence="3">Transcriptional regulator</fullName>
    </submittedName>
</protein>
<dbReference type="EMBL" id="CP030085">
    <property type="protein sequence ID" value="AWW50210.1"/>
    <property type="molecule type" value="Genomic_DNA"/>
</dbReference>
<dbReference type="InterPro" id="IPR001387">
    <property type="entry name" value="Cro/C1-type_HTH"/>
</dbReference>
<reference evidence="4" key="1">
    <citation type="submission" date="2018-06" db="EMBL/GenBank/DDBJ databases">
        <title>Description of a new Polynucleobacter species.</title>
        <authorList>
            <person name="Hahn M.W."/>
        </authorList>
    </citation>
    <scope>NUCLEOTIDE SEQUENCE [LARGE SCALE GENOMIC DNA]</scope>
    <source>
        <strain evidence="4">MG-25-Pas1-D2</strain>
    </source>
</reference>
<dbReference type="GO" id="GO:0003677">
    <property type="term" value="F:DNA binding"/>
    <property type="evidence" value="ECO:0007669"/>
    <property type="project" value="InterPro"/>
</dbReference>
<dbReference type="Proteomes" id="UP000248592">
    <property type="component" value="Chromosome"/>
</dbReference>
<feature type="compositionally biased region" description="Basic and acidic residues" evidence="1">
    <location>
        <begin position="110"/>
        <end position="119"/>
    </location>
</feature>
<dbReference type="InterPro" id="IPR010982">
    <property type="entry name" value="Lambda_DNA-bd_dom_sf"/>
</dbReference>
<gene>
    <name evidence="3" type="ORF">Pas1_07360</name>
</gene>
<feature type="domain" description="HTH cro/C1-type" evidence="2">
    <location>
        <begin position="15"/>
        <end position="69"/>
    </location>
</feature>
<dbReference type="Pfam" id="PF01381">
    <property type="entry name" value="HTH_3"/>
    <property type="match status" value="1"/>
</dbReference>
<dbReference type="SMART" id="SM00530">
    <property type="entry name" value="HTH_XRE"/>
    <property type="match status" value="1"/>
</dbReference>
<sequence length="119" mass="13157">MDYPIKTIAQLQPILQGFRKATGLSQTAIAKKLGITQQSYAEFELNPQLASAERLIKILRLLNVEISLSHSADPQLAGKANSKIAKPIKQAKKPGKQRPELAPLKTSRATLEKVKKESW</sequence>
<dbReference type="RefSeq" id="WP_112294901.1">
    <property type="nucleotide sequence ID" value="NZ_CBCSBS010000001.1"/>
</dbReference>
<dbReference type="AlphaFoldDB" id="A0A2Z4JTU9"/>
<proteinExistence type="predicted"/>
<evidence type="ECO:0000259" key="2">
    <source>
        <dbReference type="PROSITE" id="PS50943"/>
    </source>
</evidence>
<organism evidence="3 4">
    <name type="scientific">Polynucleobacter paneuropaeus</name>
    <dbReference type="NCBI Taxonomy" id="2527775"/>
    <lineage>
        <taxon>Bacteria</taxon>
        <taxon>Pseudomonadati</taxon>
        <taxon>Pseudomonadota</taxon>
        <taxon>Betaproteobacteria</taxon>
        <taxon>Burkholderiales</taxon>
        <taxon>Burkholderiaceae</taxon>
        <taxon>Polynucleobacter</taxon>
    </lineage>
</organism>
<dbReference type="Gene3D" id="1.10.260.40">
    <property type="entry name" value="lambda repressor-like DNA-binding domains"/>
    <property type="match status" value="1"/>
</dbReference>
<dbReference type="PROSITE" id="PS50943">
    <property type="entry name" value="HTH_CROC1"/>
    <property type="match status" value="1"/>
</dbReference>
<accession>A0A2Z4JTU9</accession>
<evidence type="ECO:0000313" key="3">
    <source>
        <dbReference type="EMBL" id="AWW50210.1"/>
    </source>
</evidence>
<evidence type="ECO:0000256" key="1">
    <source>
        <dbReference type="SAM" id="MobiDB-lite"/>
    </source>
</evidence>